<dbReference type="GO" id="GO:0030170">
    <property type="term" value="F:pyridoxal phosphate binding"/>
    <property type="evidence" value="ECO:0007669"/>
    <property type="project" value="TreeGrafter"/>
</dbReference>
<accession>A0A1Y6CSZ4</accession>
<evidence type="ECO:0000313" key="5">
    <source>
        <dbReference type="EMBL" id="SMF75652.1"/>
    </source>
</evidence>
<dbReference type="Proteomes" id="UP000192907">
    <property type="component" value="Unassembled WGS sequence"/>
</dbReference>
<dbReference type="GO" id="GO:0000271">
    <property type="term" value="P:polysaccharide biosynthetic process"/>
    <property type="evidence" value="ECO:0007669"/>
    <property type="project" value="TreeGrafter"/>
</dbReference>
<dbReference type="STRING" id="1513793.SAMN06296036_12959"/>
<dbReference type="Pfam" id="PF01041">
    <property type="entry name" value="DegT_DnrJ_EryC1"/>
    <property type="match status" value="1"/>
</dbReference>
<dbReference type="RefSeq" id="WP_132324719.1">
    <property type="nucleotide sequence ID" value="NZ_FWZT01000029.1"/>
</dbReference>
<dbReference type="PANTHER" id="PTHR30244">
    <property type="entry name" value="TRANSAMINASE"/>
    <property type="match status" value="1"/>
</dbReference>
<dbReference type="EMBL" id="FWZT01000029">
    <property type="protein sequence ID" value="SMF75652.1"/>
    <property type="molecule type" value="Genomic_DNA"/>
</dbReference>
<dbReference type="SUPFAM" id="SSF53383">
    <property type="entry name" value="PLP-dependent transferases"/>
    <property type="match status" value="1"/>
</dbReference>
<keyword evidence="3 4" id="KW-0663">Pyridoxal phosphate</keyword>
<dbReference type="PIRSF" id="PIRSF000390">
    <property type="entry name" value="PLP_StrS"/>
    <property type="match status" value="1"/>
</dbReference>
<reference evidence="6" key="1">
    <citation type="submission" date="2017-04" db="EMBL/GenBank/DDBJ databases">
        <authorList>
            <person name="Varghese N."/>
            <person name="Submissions S."/>
        </authorList>
    </citation>
    <scope>NUCLEOTIDE SEQUENCE [LARGE SCALE GENOMIC DNA]</scope>
    <source>
        <strain evidence="6">RKEM611</strain>
    </source>
</reference>
<evidence type="ECO:0000256" key="1">
    <source>
        <dbReference type="ARBA" id="ARBA00037999"/>
    </source>
</evidence>
<name>A0A1Y6CSZ4_9BACT</name>
<evidence type="ECO:0000256" key="2">
    <source>
        <dbReference type="PIRSR" id="PIRSR000390-1"/>
    </source>
</evidence>
<feature type="modified residue" description="N6-(pyridoxal phosphate)lysine" evidence="3">
    <location>
        <position position="188"/>
    </location>
</feature>
<sequence length="396" mass="44386">MPTYRIPFGGRAHHYPKPVLEKLNSFLAETSSLTQGEYLQKFEYGMSSYIGSEAVLAVANATCALELVAQYLFAKEGGGEIIIPAHTYTSSAYPFAKAGFKIKWADIDPETRVINTKSIERVVSKDTKAIVVVHLYGYIADINEIVEYARAHKIQVIEDTAQAIGTWLDEKHAGTSGDFGVFSFHSHKNISTLGEGGLLSINNPDLLPIFKAMRHNGHMPFPYAREHYWLPAMSNADMPEFNGSYLQPNNYCMAEANCLVGLEMIPYIASIISSKRDRAIKVIDRLSDYETLRFHRCDSARHNYHLLVAKVEGDLRDKLIASLAFDFGIQCATQYYPLYLYDYYKKIGAGEANCPHTEQFFDSMISFPFQSCITDDDIDYMVTSTETCIDSLGGAE</sequence>
<gene>
    <name evidence="5" type="ORF">SAMN06296036_12959</name>
</gene>
<dbReference type="GO" id="GO:0008483">
    <property type="term" value="F:transaminase activity"/>
    <property type="evidence" value="ECO:0007669"/>
    <property type="project" value="TreeGrafter"/>
</dbReference>
<organism evidence="5 6">
    <name type="scientific">Pseudobacteriovorax antillogorgiicola</name>
    <dbReference type="NCBI Taxonomy" id="1513793"/>
    <lineage>
        <taxon>Bacteria</taxon>
        <taxon>Pseudomonadati</taxon>
        <taxon>Bdellovibrionota</taxon>
        <taxon>Oligoflexia</taxon>
        <taxon>Oligoflexales</taxon>
        <taxon>Pseudobacteriovoracaceae</taxon>
        <taxon>Pseudobacteriovorax</taxon>
    </lineage>
</organism>
<dbReference type="InterPro" id="IPR000653">
    <property type="entry name" value="DegT/StrS_aminotransferase"/>
</dbReference>
<evidence type="ECO:0000313" key="6">
    <source>
        <dbReference type="Proteomes" id="UP000192907"/>
    </source>
</evidence>
<dbReference type="InterPro" id="IPR015421">
    <property type="entry name" value="PyrdxlP-dep_Trfase_major"/>
</dbReference>
<dbReference type="Gene3D" id="3.40.640.10">
    <property type="entry name" value="Type I PLP-dependent aspartate aminotransferase-like (Major domain)"/>
    <property type="match status" value="1"/>
</dbReference>
<keyword evidence="6" id="KW-1185">Reference proteome</keyword>
<dbReference type="OrthoDB" id="9810913at2"/>
<dbReference type="PANTHER" id="PTHR30244:SF34">
    <property type="entry name" value="DTDP-4-AMINO-4,6-DIDEOXYGALACTOSE TRANSAMINASE"/>
    <property type="match status" value="1"/>
</dbReference>
<dbReference type="Gene3D" id="3.90.1150.10">
    <property type="entry name" value="Aspartate Aminotransferase, domain 1"/>
    <property type="match status" value="1"/>
</dbReference>
<feature type="active site" description="Proton acceptor" evidence="2">
    <location>
        <position position="188"/>
    </location>
</feature>
<evidence type="ECO:0000256" key="3">
    <source>
        <dbReference type="PIRSR" id="PIRSR000390-2"/>
    </source>
</evidence>
<dbReference type="InterPro" id="IPR015422">
    <property type="entry name" value="PyrdxlP-dep_Trfase_small"/>
</dbReference>
<dbReference type="AlphaFoldDB" id="A0A1Y6CSZ4"/>
<comment type="similarity">
    <text evidence="1 4">Belongs to the DegT/DnrJ/EryC1 family.</text>
</comment>
<proteinExistence type="inferred from homology"/>
<evidence type="ECO:0000256" key="4">
    <source>
        <dbReference type="RuleBase" id="RU004508"/>
    </source>
</evidence>
<dbReference type="InterPro" id="IPR015424">
    <property type="entry name" value="PyrdxlP-dep_Trfase"/>
</dbReference>
<protein>
    <submittedName>
        <fullName evidence="5">dTDP-4-amino-4,6-dideoxygalactose transaminase</fullName>
    </submittedName>
</protein>